<protein>
    <submittedName>
        <fullName evidence="2">Uncharacterized protein</fullName>
    </submittedName>
</protein>
<evidence type="ECO:0000313" key="3">
    <source>
        <dbReference type="Proteomes" id="UP000470771"/>
    </source>
</evidence>
<accession>A0A6N9NK95</accession>
<evidence type="ECO:0000256" key="1">
    <source>
        <dbReference type="SAM" id="Phobius"/>
    </source>
</evidence>
<keyword evidence="1" id="KW-0472">Membrane</keyword>
<organism evidence="2 3">
    <name type="scientific">Acidiluteibacter ferrifornacis</name>
    <dbReference type="NCBI Taxonomy" id="2692424"/>
    <lineage>
        <taxon>Bacteria</taxon>
        <taxon>Pseudomonadati</taxon>
        <taxon>Bacteroidota</taxon>
        <taxon>Flavobacteriia</taxon>
        <taxon>Flavobacteriales</taxon>
        <taxon>Cryomorphaceae</taxon>
        <taxon>Acidiluteibacter</taxon>
    </lineage>
</organism>
<reference evidence="2 3" key="1">
    <citation type="submission" date="2019-12" db="EMBL/GenBank/DDBJ databases">
        <authorList>
            <person name="Zhao J."/>
        </authorList>
    </citation>
    <scope>NUCLEOTIDE SEQUENCE [LARGE SCALE GENOMIC DNA]</scope>
    <source>
        <strain evidence="2 3">S-15</strain>
    </source>
</reference>
<feature type="transmembrane region" description="Helical" evidence="1">
    <location>
        <begin position="51"/>
        <end position="73"/>
    </location>
</feature>
<keyword evidence="3" id="KW-1185">Reference proteome</keyword>
<gene>
    <name evidence="2" type="ORF">GQN54_09465</name>
</gene>
<sequence>MPPTFLIFLGIIVYGCLMAITIFICLLLYFSKENRKLAKLIFLTNLISFPTLLLIGTILTALFALPGLGLMYLLYYLDLIPLIGISLLLFVVLVAFTALYHWRIGYVIIKNYVNDIHFYSGISDNIVYLLGLGRIVNQILLRVMKKRNKIDVSKYYFDEKDNSLNGVLPANEIFTYLGAKLKSRKSNKVHGYVIESFTVWSLDSVKDRAKGIEFEINDRYGKIALEQFAIELIKSNDSNEFYLEELLPHYQKDKKQIKNSKDLVKLRRISGRYFSNFYLDVRGGETGSSGRSEHGQPHFHIISYTGQKDLGKGFFPSVDDRLKNQTSIRFESSLKKRDLDKISDWIFKDDLNNLKSLNNEWIERNKFNNRTKK</sequence>
<comment type="caution">
    <text evidence="2">The sequence shown here is derived from an EMBL/GenBank/DDBJ whole genome shotgun (WGS) entry which is preliminary data.</text>
</comment>
<feature type="transmembrane region" description="Helical" evidence="1">
    <location>
        <begin position="79"/>
        <end position="100"/>
    </location>
</feature>
<feature type="transmembrane region" description="Helical" evidence="1">
    <location>
        <begin position="6"/>
        <end position="30"/>
    </location>
</feature>
<proteinExistence type="predicted"/>
<dbReference type="EMBL" id="WWNE01000007">
    <property type="protein sequence ID" value="NBG66343.1"/>
    <property type="molecule type" value="Genomic_DNA"/>
</dbReference>
<name>A0A6N9NK95_9FLAO</name>
<dbReference type="Proteomes" id="UP000470771">
    <property type="component" value="Unassembled WGS sequence"/>
</dbReference>
<keyword evidence="1" id="KW-0812">Transmembrane</keyword>
<keyword evidence="1" id="KW-1133">Transmembrane helix</keyword>
<evidence type="ECO:0000313" key="2">
    <source>
        <dbReference type="EMBL" id="NBG66343.1"/>
    </source>
</evidence>
<dbReference type="AlphaFoldDB" id="A0A6N9NK95"/>